<dbReference type="PANTHER" id="PTHR22997:SF3">
    <property type="entry name" value="PROTEIN KINTOUN"/>
    <property type="match status" value="1"/>
</dbReference>
<sequence length="603" mass="67296">MFCDYAREMSDPENRKKYEEEIKLLEQERGNSVDFIHPTPFRVLETSAGGEQRCFINICGNEKIGKPEFKRAVSEDGRRGQRWSLPLSLSPGRQNTNPKGNRYVIYDVIFHPDTLHMAAKNKTFMDMVDNTAADEIQKAFKVILDKSNMRKIKTKYKGALQPCVIRKPIPGYEAKERPEQPDPLAFPFPDVPQPQTRPPEPPLTANSSFQKAKEPTKPNYTVKYRSVVDLQDFRCSRDSAPSPRPKEIVITVDLPLLKSVGDTSLEVKEKILLLESKQPAYRLELPLAYPVDEDNGKAKFNRQSRQLAITLPVRPPREAFLHADPVAPMGDPQGVVAREEERSEAEGKRGEQAGGKGSGGRGTEEQESKTVEEEENNPRTGEEVDGNGRGQQRRGEELPRHEAHEEMLQEKKEANKEETGHLTEQERQNGDHEKTREDICDGPAAKRDSCFMGDNPDVSAEEETTSVDKRLEAEYRHVTTSDEGIGFTDEDEEAKGTSTSGVLTTKRTQPDARDVSSSAQMFATGVTHSPGGDVSVVSLEQKEKDAGGGHLPAERALRTSELDEKPPAAALREVDADGNETVISDHSTSAGFLFRNKLMYELD</sequence>
<proteinExistence type="inferred from homology"/>
<evidence type="ECO:0000256" key="3">
    <source>
        <dbReference type="HAMAP-Rule" id="MF_03069"/>
    </source>
</evidence>
<dbReference type="GO" id="GO:0060285">
    <property type="term" value="P:cilium-dependent cell motility"/>
    <property type="evidence" value="ECO:0007669"/>
    <property type="project" value="UniProtKB-UniRule"/>
</dbReference>
<feature type="region of interest" description="Disordered" evidence="4">
    <location>
        <begin position="173"/>
        <end position="216"/>
    </location>
</feature>
<reference evidence="7" key="2">
    <citation type="submission" date="2025-09" db="UniProtKB">
        <authorList>
            <consortium name="Ensembl"/>
        </authorList>
    </citation>
    <scope>IDENTIFICATION</scope>
</reference>
<dbReference type="STRING" id="37003.ENSKMAP00000009665"/>
<feature type="compositionally biased region" description="Polar residues" evidence="4">
    <location>
        <begin position="496"/>
        <end position="507"/>
    </location>
</feature>
<dbReference type="GO" id="GO:0120293">
    <property type="term" value="C:dynein axonemal particle"/>
    <property type="evidence" value="ECO:0007669"/>
    <property type="project" value="UniProtKB-SubCell"/>
</dbReference>
<evidence type="ECO:0000313" key="8">
    <source>
        <dbReference type="Proteomes" id="UP000264800"/>
    </source>
</evidence>
<dbReference type="GO" id="GO:0005576">
    <property type="term" value="C:extracellular region"/>
    <property type="evidence" value="ECO:0007669"/>
    <property type="project" value="GOC"/>
</dbReference>
<evidence type="ECO:0000259" key="5">
    <source>
        <dbReference type="Pfam" id="PF08190"/>
    </source>
</evidence>
<feature type="compositionally biased region" description="Basic and acidic residues" evidence="4">
    <location>
        <begin position="393"/>
        <end position="449"/>
    </location>
</feature>
<protein>
    <recommendedName>
        <fullName evidence="3">Protein kintoun</fullName>
    </recommendedName>
    <alternativeName>
        <fullName evidence="3">Dynein assembly factor 2, axonemal</fullName>
    </alternativeName>
</protein>
<dbReference type="AlphaFoldDB" id="A0A3Q3A1K1"/>
<comment type="subcellular location">
    <subcellularLocation>
        <location evidence="3">Cytoplasm</location>
    </subcellularLocation>
    <subcellularLocation>
        <location evidence="2">Dynein axonemal particle</location>
    </subcellularLocation>
    <text evidence="3">Localizes in the apical cytoplasm around the gamma-tubulin-positive pericentriolar region, not in the cilia.</text>
</comment>
<dbReference type="OMA" id="RCFINIC"/>
<dbReference type="CDD" id="cd00298">
    <property type="entry name" value="ACD_sHsps_p23-like"/>
    <property type="match status" value="1"/>
</dbReference>
<feature type="region of interest" description="Disordered" evidence="4">
    <location>
        <begin position="321"/>
        <end position="517"/>
    </location>
</feature>
<feature type="compositionally biased region" description="Basic and acidic residues" evidence="4">
    <location>
        <begin position="337"/>
        <end position="351"/>
    </location>
</feature>
<dbReference type="Pfam" id="PF08190">
    <property type="entry name" value="PIH1"/>
    <property type="match status" value="1"/>
</dbReference>
<feature type="region of interest" description="Disordered" evidence="4">
    <location>
        <begin position="75"/>
        <end position="96"/>
    </location>
</feature>
<organism evidence="7 8">
    <name type="scientific">Kryptolebias marmoratus</name>
    <name type="common">Mangrove killifish</name>
    <name type="synonym">Rivulus marmoratus</name>
    <dbReference type="NCBI Taxonomy" id="37003"/>
    <lineage>
        <taxon>Eukaryota</taxon>
        <taxon>Metazoa</taxon>
        <taxon>Chordata</taxon>
        <taxon>Craniata</taxon>
        <taxon>Vertebrata</taxon>
        <taxon>Euteleostomi</taxon>
        <taxon>Actinopterygii</taxon>
        <taxon>Neopterygii</taxon>
        <taxon>Teleostei</taxon>
        <taxon>Neoteleostei</taxon>
        <taxon>Acanthomorphata</taxon>
        <taxon>Ovalentaria</taxon>
        <taxon>Atherinomorphae</taxon>
        <taxon>Cyprinodontiformes</taxon>
        <taxon>Rivulidae</taxon>
        <taxon>Kryptolebias</taxon>
    </lineage>
</organism>
<comment type="function">
    <text evidence="3">Required for cytoplasmic pre-assembly of axonemal dyneins, thereby playing a central role in motility in cilia and flagella. Involved in pre-assembly of dynein arm complexes in the cytoplasm before intraflagellar transport loads them for the ciliary compartment.</text>
</comment>
<dbReference type="GO" id="GO:0070286">
    <property type="term" value="P:axonemal dynein complex assembly"/>
    <property type="evidence" value="ECO:0007669"/>
    <property type="project" value="UniProtKB-UniRule"/>
</dbReference>
<evidence type="ECO:0000256" key="2">
    <source>
        <dbReference type="ARBA" id="ARBA00024190"/>
    </source>
</evidence>
<accession>A0A3Q3A1K1</accession>
<feature type="compositionally biased region" description="Pro residues" evidence="4">
    <location>
        <begin position="184"/>
        <end position="202"/>
    </location>
</feature>
<dbReference type="Pfam" id="PF18201">
    <property type="entry name" value="PIH1_CS"/>
    <property type="match status" value="1"/>
</dbReference>
<dbReference type="HAMAP" id="MF_03069">
    <property type="entry name" value="Kintoun"/>
    <property type="match status" value="1"/>
</dbReference>
<feature type="compositionally biased region" description="Gly residues" evidence="4">
    <location>
        <begin position="352"/>
        <end position="361"/>
    </location>
</feature>
<feature type="domain" description="PIH1D1/2/3 CS-like" evidence="6">
    <location>
        <begin position="215"/>
        <end position="313"/>
    </location>
</feature>
<evidence type="ECO:0000256" key="1">
    <source>
        <dbReference type="ARBA" id="ARBA00022490"/>
    </source>
</evidence>
<feature type="region of interest" description="Disordered" evidence="4">
    <location>
        <begin position="542"/>
        <end position="566"/>
    </location>
</feature>
<evidence type="ECO:0000313" key="7">
    <source>
        <dbReference type="Ensembl" id="ENSKMAP00000009665.1"/>
    </source>
</evidence>
<reference evidence="7" key="1">
    <citation type="submission" date="2025-08" db="UniProtKB">
        <authorList>
            <consortium name="Ensembl"/>
        </authorList>
    </citation>
    <scope>IDENTIFICATION</scope>
</reference>
<evidence type="ECO:0000259" key="6">
    <source>
        <dbReference type="Pfam" id="PF18201"/>
    </source>
</evidence>
<dbReference type="Proteomes" id="UP000264800">
    <property type="component" value="Unplaced"/>
</dbReference>
<dbReference type="InterPro" id="IPR041442">
    <property type="entry name" value="PIH1D1/2/3_CS-like"/>
</dbReference>
<evidence type="ECO:0000256" key="4">
    <source>
        <dbReference type="SAM" id="MobiDB-lite"/>
    </source>
</evidence>
<keyword evidence="1 3" id="KW-0963">Cytoplasm</keyword>
<dbReference type="GO" id="GO:0003351">
    <property type="term" value="P:epithelial cilium movement involved in extracellular fluid movement"/>
    <property type="evidence" value="ECO:0007669"/>
    <property type="project" value="TreeGrafter"/>
</dbReference>
<feature type="compositionally biased region" description="Basic and acidic residues" evidence="4">
    <location>
        <begin position="362"/>
        <end position="382"/>
    </location>
</feature>
<comment type="similarity">
    <text evidence="3">Belongs to the PIH1 family. Kintoun subfamily.</text>
</comment>
<dbReference type="GeneTree" id="ENSGT00510000048466"/>
<name>A0A3Q3A1K1_KRYMA</name>
<dbReference type="InterPro" id="IPR050734">
    <property type="entry name" value="PIH1/Kintoun_subfamily"/>
</dbReference>
<feature type="domain" description="PIH1 N-terminal" evidence="5">
    <location>
        <begin position="10"/>
        <end position="171"/>
    </location>
</feature>
<dbReference type="Ensembl" id="ENSKMAT00000009816.1">
    <property type="protein sequence ID" value="ENSKMAP00000009665.1"/>
    <property type="gene ID" value="ENSKMAG00000007233.1"/>
</dbReference>
<dbReference type="InterPro" id="IPR012981">
    <property type="entry name" value="PIH1_N"/>
</dbReference>
<feature type="compositionally biased region" description="Basic and acidic residues" evidence="4">
    <location>
        <begin position="466"/>
        <end position="480"/>
    </location>
</feature>
<dbReference type="InterPro" id="IPR034727">
    <property type="entry name" value="Kintoun"/>
</dbReference>
<dbReference type="PANTHER" id="PTHR22997">
    <property type="entry name" value="PIH1 DOMAIN-CONTAINING PROTEIN 1"/>
    <property type="match status" value="1"/>
</dbReference>
<gene>
    <name evidence="3" type="primary">DNAAF2</name>
    <name evidence="3" type="synonym">KTU</name>
</gene>
<keyword evidence="8" id="KW-1185">Reference proteome</keyword>